<dbReference type="PANTHER" id="PTHR33055:SF16">
    <property type="entry name" value="TRANSPOSASE FOR INSERTION SEQUENCE ELEMENT IS1547"/>
    <property type="match status" value="1"/>
</dbReference>
<feature type="domain" description="Transposase IS116/IS110/IS902 C-terminal" evidence="1">
    <location>
        <begin position="4"/>
        <end position="63"/>
    </location>
</feature>
<evidence type="ECO:0000313" key="3">
    <source>
        <dbReference type="Proteomes" id="UP001205740"/>
    </source>
</evidence>
<evidence type="ECO:0000313" key="2">
    <source>
        <dbReference type="EMBL" id="MCP2162954.1"/>
    </source>
</evidence>
<dbReference type="Pfam" id="PF02371">
    <property type="entry name" value="Transposase_20"/>
    <property type="match status" value="1"/>
</dbReference>
<dbReference type="Proteomes" id="UP001205740">
    <property type="component" value="Unassembled WGS sequence"/>
</dbReference>
<reference evidence="2 3" key="1">
    <citation type="submission" date="2022-06" db="EMBL/GenBank/DDBJ databases">
        <title>Genomic Encyclopedia of Archaeal and Bacterial Type Strains, Phase II (KMG-II): from individual species to whole genera.</title>
        <authorList>
            <person name="Goeker M."/>
        </authorList>
    </citation>
    <scope>NUCLEOTIDE SEQUENCE [LARGE SCALE GENOMIC DNA]</scope>
    <source>
        <strain evidence="2 3">DSM 45037</strain>
    </source>
</reference>
<evidence type="ECO:0000259" key="1">
    <source>
        <dbReference type="Pfam" id="PF02371"/>
    </source>
</evidence>
<name>A0ABT1H7R2_9NOCA</name>
<sequence>DNPVRITSPAKFAHLCGAAPIHASSGTRTRYRLNRGGNRQANRALHTIVTTRLRTDERTRAYLARRTTEGKTRREITRCLKRYVAREIYHHIAATPVPLAA</sequence>
<protein>
    <submittedName>
        <fullName evidence="2">Transposase IS116/IS110/IS902 family protein</fullName>
    </submittedName>
</protein>
<dbReference type="EMBL" id="JAMTCG010000010">
    <property type="protein sequence ID" value="MCP2162954.1"/>
    <property type="molecule type" value="Genomic_DNA"/>
</dbReference>
<keyword evidence="3" id="KW-1185">Reference proteome</keyword>
<gene>
    <name evidence="2" type="ORF">LX12_004167</name>
</gene>
<organism evidence="2 3">
    <name type="scientific">Williamsia serinedens</name>
    <dbReference type="NCBI Taxonomy" id="391736"/>
    <lineage>
        <taxon>Bacteria</taxon>
        <taxon>Bacillati</taxon>
        <taxon>Actinomycetota</taxon>
        <taxon>Actinomycetes</taxon>
        <taxon>Mycobacteriales</taxon>
        <taxon>Nocardiaceae</taxon>
        <taxon>Williamsia</taxon>
    </lineage>
</organism>
<dbReference type="InterPro" id="IPR047650">
    <property type="entry name" value="Transpos_IS110"/>
</dbReference>
<proteinExistence type="predicted"/>
<dbReference type="PANTHER" id="PTHR33055">
    <property type="entry name" value="TRANSPOSASE FOR INSERTION SEQUENCE ELEMENT IS1111A"/>
    <property type="match status" value="1"/>
</dbReference>
<dbReference type="InterPro" id="IPR003346">
    <property type="entry name" value="Transposase_20"/>
</dbReference>
<dbReference type="RefSeq" id="WP_253656526.1">
    <property type="nucleotide sequence ID" value="NZ_JAMTCG010000010.1"/>
</dbReference>
<feature type="non-terminal residue" evidence="2">
    <location>
        <position position="1"/>
    </location>
</feature>
<accession>A0ABT1H7R2</accession>
<comment type="caution">
    <text evidence="2">The sequence shown here is derived from an EMBL/GenBank/DDBJ whole genome shotgun (WGS) entry which is preliminary data.</text>
</comment>